<dbReference type="InterPro" id="IPR041891">
    <property type="entry name" value="Alpha_CA_prokaryot-like"/>
</dbReference>
<dbReference type="GO" id="GO:0006730">
    <property type="term" value="P:one-carbon metabolic process"/>
    <property type="evidence" value="ECO:0007669"/>
    <property type="project" value="TreeGrafter"/>
</dbReference>
<dbReference type="Pfam" id="PF00194">
    <property type="entry name" value="Carb_anhydrase"/>
    <property type="match status" value="1"/>
</dbReference>
<dbReference type="InterPro" id="IPR018338">
    <property type="entry name" value="Carbonic_anhydrase_a-class_CS"/>
</dbReference>
<dbReference type="EC" id="4.2.1.1" evidence="2 9"/>
<dbReference type="InterPro" id="IPR023561">
    <property type="entry name" value="Carbonic_anhydrase_a-class"/>
</dbReference>
<dbReference type="GO" id="GO:0004089">
    <property type="term" value="F:carbonate dehydratase activity"/>
    <property type="evidence" value="ECO:0007669"/>
    <property type="project" value="UniProtKB-UniRule"/>
</dbReference>
<keyword evidence="11" id="KW-1185">Reference proteome</keyword>
<dbReference type="InterPro" id="IPR001148">
    <property type="entry name" value="CA_dom"/>
</dbReference>
<protein>
    <recommendedName>
        <fullName evidence="2 9">Carbonic anhydrase</fullName>
        <ecNumber evidence="2 9">4.2.1.1</ecNumber>
    </recommendedName>
</protein>
<dbReference type="PROSITE" id="PS51144">
    <property type="entry name" value="ALPHA_CA_2"/>
    <property type="match status" value="1"/>
</dbReference>
<comment type="catalytic activity">
    <reaction evidence="8 9">
        <text>hydrogencarbonate + H(+) = CO2 + H2O</text>
        <dbReference type="Rhea" id="RHEA:10748"/>
        <dbReference type="ChEBI" id="CHEBI:15377"/>
        <dbReference type="ChEBI" id="CHEBI:15378"/>
        <dbReference type="ChEBI" id="CHEBI:16526"/>
        <dbReference type="ChEBI" id="CHEBI:17544"/>
        <dbReference type="EC" id="4.2.1.1"/>
    </reaction>
</comment>
<accession>A0A6P5GSW4</accession>
<keyword evidence="4 9" id="KW-0732">Signal</keyword>
<dbReference type="CDD" id="cd03124">
    <property type="entry name" value="alpha_CA_prokaryotic_like"/>
    <property type="match status" value="1"/>
</dbReference>
<sequence>MPLLSNLITTISLVSLLLSVPFSTSQEVDNEKEFSYDEESPKGPQHWGQIHEAWAACGRGRAQSPIDILCGRVQIDPSLGTLQRYYTPSNATLKNRGHDIMLQWEADAGALWIGGTKYDLKQLHWHSPSEHAINGQRYSLEMHMVHQSADQKIAVVGILYKTGRSDPFIAGLEPYIKKIANTHEAEEKVGVVDPSSLKRGGRSYYRYMGSLTTPPCTEGVVWTIIKKVRTVSEEQVHLLREAVNDGFEMNARPIQKINDRIVSLYQPRKLQILEEDIVRVETY</sequence>
<dbReference type="PROSITE" id="PS00162">
    <property type="entry name" value="ALPHA_CA_1"/>
    <property type="match status" value="1"/>
</dbReference>
<feature type="signal peptide" evidence="9">
    <location>
        <begin position="1"/>
        <end position="25"/>
    </location>
</feature>
<keyword evidence="5 9" id="KW-0862">Zinc</keyword>
<evidence type="ECO:0000256" key="2">
    <source>
        <dbReference type="ARBA" id="ARBA00012925"/>
    </source>
</evidence>
<comment type="cofactor">
    <cofactor evidence="1 9">
        <name>Zn(2+)</name>
        <dbReference type="ChEBI" id="CHEBI:29105"/>
    </cofactor>
</comment>
<evidence type="ECO:0000256" key="9">
    <source>
        <dbReference type="RuleBase" id="RU367011"/>
    </source>
</evidence>
<evidence type="ECO:0000256" key="6">
    <source>
        <dbReference type="ARBA" id="ARBA00023180"/>
    </source>
</evidence>
<evidence type="ECO:0000256" key="3">
    <source>
        <dbReference type="ARBA" id="ARBA00022723"/>
    </source>
</evidence>
<evidence type="ECO:0000259" key="10">
    <source>
        <dbReference type="PROSITE" id="PS51144"/>
    </source>
</evidence>
<feature type="domain" description="Alpha-carbonic anhydrase" evidence="10">
    <location>
        <begin position="32"/>
        <end position="266"/>
    </location>
</feature>
<dbReference type="GO" id="GO:0008270">
    <property type="term" value="F:zinc ion binding"/>
    <property type="evidence" value="ECO:0007669"/>
    <property type="project" value="UniProtKB-UniRule"/>
</dbReference>
<dbReference type="InterPro" id="IPR036398">
    <property type="entry name" value="CA_dom_sf"/>
</dbReference>
<evidence type="ECO:0000256" key="4">
    <source>
        <dbReference type="ARBA" id="ARBA00022729"/>
    </source>
</evidence>
<comment type="function">
    <text evidence="9">Reversible hydration of carbon dioxide.</text>
</comment>
<dbReference type="PANTHER" id="PTHR18952">
    <property type="entry name" value="CARBONIC ANHYDRASE"/>
    <property type="match status" value="1"/>
</dbReference>
<evidence type="ECO:0000256" key="7">
    <source>
        <dbReference type="ARBA" id="ARBA00023239"/>
    </source>
</evidence>
<evidence type="ECO:0000256" key="5">
    <source>
        <dbReference type="ARBA" id="ARBA00022833"/>
    </source>
</evidence>
<dbReference type="PANTHER" id="PTHR18952:SF253">
    <property type="entry name" value="OS08G0470200 PROTEIN"/>
    <property type="match status" value="1"/>
</dbReference>
<dbReference type="Gene3D" id="3.10.200.10">
    <property type="entry name" value="Alpha carbonic anhydrase"/>
    <property type="match status" value="1"/>
</dbReference>
<evidence type="ECO:0000313" key="12">
    <source>
        <dbReference type="RefSeq" id="XP_020108570.1"/>
    </source>
</evidence>
<keyword evidence="3 9" id="KW-0479">Metal-binding</keyword>
<dbReference type="FunFam" id="3.10.200.10:FF:000007">
    <property type="entry name" value="Alpha carbonic anhydrase 3"/>
    <property type="match status" value="1"/>
</dbReference>
<evidence type="ECO:0000256" key="8">
    <source>
        <dbReference type="ARBA" id="ARBA00048348"/>
    </source>
</evidence>
<reference evidence="11" key="1">
    <citation type="journal article" date="2015" name="Nat. Genet.">
        <title>The pineapple genome and the evolution of CAM photosynthesis.</title>
        <authorList>
            <person name="Ming R."/>
            <person name="VanBuren R."/>
            <person name="Wai C.M."/>
            <person name="Tang H."/>
            <person name="Schatz M.C."/>
            <person name="Bowers J.E."/>
            <person name="Lyons E."/>
            <person name="Wang M.L."/>
            <person name="Chen J."/>
            <person name="Biggers E."/>
            <person name="Zhang J."/>
            <person name="Huang L."/>
            <person name="Zhang L."/>
            <person name="Miao W."/>
            <person name="Zhang J."/>
            <person name="Ye Z."/>
            <person name="Miao C."/>
            <person name="Lin Z."/>
            <person name="Wang H."/>
            <person name="Zhou H."/>
            <person name="Yim W.C."/>
            <person name="Priest H.D."/>
            <person name="Zheng C."/>
            <person name="Woodhouse M."/>
            <person name="Edger P.P."/>
            <person name="Guyot R."/>
            <person name="Guo H.B."/>
            <person name="Guo H."/>
            <person name="Zheng G."/>
            <person name="Singh R."/>
            <person name="Sharma A."/>
            <person name="Min X."/>
            <person name="Zheng Y."/>
            <person name="Lee H."/>
            <person name="Gurtowski J."/>
            <person name="Sedlazeck F.J."/>
            <person name="Harkess A."/>
            <person name="McKain M.R."/>
            <person name="Liao Z."/>
            <person name="Fang J."/>
            <person name="Liu J."/>
            <person name="Zhang X."/>
            <person name="Zhang Q."/>
            <person name="Hu W."/>
            <person name="Qin Y."/>
            <person name="Wang K."/>
            <person name="Chen L.Y."/>
            <person name="Shirley N."/>
            <person name="Lin Y.R."/>
            <person name="Liu L.Y."/>
            <person name="Hernandez A.G."/>
            <person name="Wright C.L."/>
            <person name="Bulone V."/>
            <person name="Tuskan G.A."/>
            <person name="Heath K."/>
            <person name="Zee F."/>
            <person name="Moore P.H."/>
            <person name="Sunkar R."/>
            <person name="Leebens-Mack J.H."/>
            <person name="Mockler T."/>
            <person name="Bennetzen J.L."/>
            <person name="Freeling M."/>
            <person name="Sankoff D."/>
            <person name="Paterson A.H."/>
            <person name="Zhu X."/>
            <person name="Yang X."/>
            <person name="Smith J.A."/>
            <person name="Cushman J.C."/>
            <person name="Paull R.E."/>
            <person name="Yu Q."/>
        </authorList>
    </citation>
    <scope>NUCLEOTIDE SEQUENCE [LARGE SCALE GENOMIC DNA]</scope>
    <source>
        <strain evidence="11">cv. F153</strain>
    </source>
</reference>
<dbReference type="OrthoDB" id="429145at2759"/>
<evidence type="ECO:0000256" key="1">
    <source>
        <dbReference type="ARBA" id="ARBA00001947"/>
    </source>
</evidence>
<gene>
    <name evidence="12" type="primary">LOC109724232</name>
</gene>
<organism evidence="11 12">
    <name type="scientific">Ananas comosus</name>
    <name type="common">Pineapple</name>
    <name type="synonym">Ananas ananas</name>
    <dbReference type="NCBI Taxonomy" id="4615"/>
    <lineage>
        <taxon>Eukaryota</taxon>
        <taxon>Viridiplantae</taxon>
        <taxon>Streptophyta</taxon>
        <taxon>Embryophyta</taxon>
        <taxon>Tracheophyta</taxon>
        <taxon>Spermatophyta</taxon>
        <taxon>Magnoliopsida</taxon>
        <taxon>Liliopsida</taxon>
        <taxon>Poales</taxon>
        <taxon>Bromeliaceae</taxon>
        <taxon>Bromelioideae</taxon>
        <taxon>Ananas</taxon>
    </lineage>
</organism>
<evidence type="ECO:0000313" key="11">
    <source>
        <dbReference type="Proteomes" id="UP000515123"/>
    </source>
</evidence>
<dbReference type="SUPFAM" id="SSF51069">
    <property type="entry name" value="Carbonic anhydrase"/>
    <property type="match status" value="1"/>
</dbReference>
<proteinExistence type="inferred from homology"/>
<comment type="similarity">
    <text evidence="9">Belongs to the alpha-carbonic anhydrase family.</text>
</comment>
<reference evidence="12" key="2">
    <citation type="submission" date="2025-08" db="UniProtKB">
        <authorList>
            <consortium name="RefSeq"/>
        </authorList>
    </citation>
    <scope>IDENTIFICATION</scope>
    <source>
        <tissue evidence="12">Leaf</tissue>
    </source>
</reference>
<keyword evidence="6" id="KW-0325">Glycoprotein</keyword>
<dbReference type="Proteomes" id="UP000515123">
    <property type="component" value="Linkage group 2"/>
</dbReference>
<dbReference type="SMART" id="SM01057">
    <property type="entry name" value="Carb_anhydrase"/>
    <property type="match status" value="1"/>
</dbReference>
<feature type="chain" id="PRO_5028505304" description="Carbonic anhydrase" evidence="9">
    <location>
        <begin position="26"/>
        <end position="283"/>
    </location>
</feature>
<dbReference type="GeneID" id="109724232"/>
<dbReference type="AlphaFoldDB" id="A0A6P5GSW4"/>
<keyword evidence="7 9" id="KW-0456">Lyase</keyword>
<dbReference type="RefSeq" id="XP_020108570.1">
    <property type="nucleotide sequence ID" value="XM_020252981.1"/>
</dbReference>
<name>A0A6P5GSW4_ANACO</name>